<dbReference type="Gene3D" id="3.40.50.12780">
    <property type="entry name" value="N-terminal domain of ligase-like"/>
    <property type="match status" value="1"/>
</dbReference>
<accession>A0A168E364</accession>
<dbReference type="STRING" id="1081104.A0A168E364"/>
<feature type="domain" description="AMP-binding enzyme C-terminal" evidence="4">
    <location>
        <begin position="449"/>
        <end position="527"/>
    </location>
</feature>
<dbReference type="RefSeq" id="XP_018708279.1">
    <property type="nucleotide sequence ID" value="XM_018843829.1"/>
</dbReference>
<evidence type="ECO:0000259" key="3">
    <source>
        <dbReference type="Pfam" id="PF00501"/>
    </source>
</evidence>
<protein>
    <submittedName>
        <fullName evidence="5">4-coumarate-CoA ligase 2</fullName>
    </submittedName>
</protein>
<dbReference type="GO" id="GO:0016405">
    <property type="term" value="F:CoA-ligase activity"/>
    <property type="evidence" value="ECO:0007669"/>
    <property type="project" value="TreeGrafter"/>
</dbReference>
<dbReference type="AlphaFoldDB" id="A0A168E364"/>
<sequence length="549" mass="58059">MLFKSAYPDIEVPSDVTLWQWLFEGPSPAAGCSSQPALTVPSSPRAYINTQTGATLTHAQVRDAAAALSAALLRRISPGDVVAVISPNAATYPVCVHGVIRAGGVPAVTSPAGSEAELRHALRTVRARLVMCAPEVLPVVRAAARAEGLGEGRVVVFADGDDRVEGLVSLSQLVEEGRRSGEVPPAVGLPRGRTSAEETAFLCFSSGTTGLPKAPHGPWSPALLPQQVPRTSVYPQNSPFIRALVHCLVSHTSIAVVPRFTMPALLSAISTHRIAEVNLVPPILIRLAQEPAAALAAYDLSCVERWATGAAPVSPEVLARLARRFPGTGFKQGYGMTETTACVSTHPPHLYDFKHGRSVGTLVAGTVVRVVDEDGVAVGVGQRGEIRVKGPQIFPGYLHDPESTAAAFDEDGFLRTGDEGSVAADGQITIHDRIKEMIKVKGAQVAPAELEDLLLGHPRVADAAVIGVPDDYAGERPFAFVALRPGGTDSGKAEEELMGYVRGARARSKWLVGVRVVEAIPKSPSGKILRRVLREQYKREAAQAPSAKL</sequence>
<dbReference type="InterPro" id="IPR020845">
    <property type="entry name" value="AMP-binding_CS"/>
</dbReference>
<dbReference type="SUPFAM" id="SSF56801">
    <property type="entry name" value="Acetyl-CoA synthetase-like"/>
    <property type="match status" value="1"/>
</dbReference>
<keyword evidence="6" id="KW-1185">Reference proteome</keyword>
<feature type="domain" description="AMP-dependent synthetase/ligase" evidence="3">
    <location>
        <begin position="248"/>
        <end position="398"/>
    </location>
</feature>
<evidence type="ECO:0000259" key="4">
    <source>
        <dbReference type="Pfam" id="PF13193"/>
    </source>
</evidence>
<dbReference type="InterPro" id="IPR042099">
    <property type="entry name" value="ANL_N_sf"/>
</dbReference>
<name>A0A168E364_CORFA</name>
<evidence type="ECO:0000313" key="5">
    <source>
        <dbReference type="EMBL" id="OAA73321.1"/>
    </source>
</evidence>
<comment type="similarity">
    <text evidence="1">Belongs to the ATP-dependent AMP-binding enzyme family.</text>
</comment>
<dbReference type="InterPro" id="IPR000873">
    <property type="entry name" value="AMP-dep_synth/lig_dom"/>
</dbReference>
<dbReference type="InterPro" id="IPR025110">
    <property type="entry name" value="AMP-bd_C"/>
</dbReference>
<evidence type="ECO:0000313" key="6">
    <source>
        <dbReference type="Proteomes" id="UP000076744"/>
    </source>
</evidence>
<proteinExistence type="inferred from homology"/>
<dbReference type="Gene3D" id="3.30.300.30">
    <property type="match status" value="1"/>
</dbReference>
<dbReference type="EMBL" id="AZHB01000001">
    <property type="protein sequence ID" value="OAA73321.1"/>
    <property type="molecule type" value="Genomic_DNA"/>
</dbReference>
<dbReference type="InterPro" id="IPR045851">
    <property type="entry name" value="AMP-bd_C_sf"/>
</dbReference>
<feature type="domain" description="AMP-dependent synthetase/ligase" evidence="3">
    <location>
        <begin position="45"/>
        <end position="214"/>
    </location>
</feature>
<dbReference type="Proteomes" id="UP000076744">
    <property type="component" value="Unassembled WGS sequence"/>
</dbReference>
<dbReference type="OrthoDB" id="1898221at2759"/>
<dbReference type="PANTHER" id="PTHR24096:SF149">
    <property type="entry name" value="AMP-BINDING DOMAIN-CONTAINING PROTEIN-RELATED"/>
    <property type="match status" value="1"/>
</dbReference>
<dbReference type="PROSITE" id="PS00455">
    <property type="entry name" value="AMP_BINDING"/>
    <property type="match status" value="1"/>
</dbReference>
<evidence type="ECO:0000256" key="2">
    <source>
        <dbReference type="ARBA" id="ARBA00022598"/>
    </source>
</evidence>
<reference evidence="5 6" key="1">
    <citation type="journal article" date="2016" name="Genome Biol. Evol.">
        <title>Divergent and convergent evolution of fungal pathogenicity.</title>
        <authorList>
            <person name="Shang Y."/>
            <person name="Xiao G."/>
            <person name="Zheng P."/>
            <person name="Cen K."/>
            <person name="Zhan S."/>
            <person name="Wang C."/>
        </authorList>
    </citation>
    <scope>NUCLEOTIDE SEQUENCE [LARGE SCALE GENOMIC DNA]</scope>
    <source>
        <strain evidence="5 6">ARSEF 2679</strain>
    </source>
</reference>
<dbReference type="GeneID" id="30016514"/>
<evidence type="ECO:0000256" key="1">
    <source>
        <dbReference type="ARBA" id="ARBA00006432"/>
    </source>
</evidence>
<organism evidence="5 6">
    <name type="scientific">Cordyceps fumosorosea (strain ARSEF 2679)</name>
    <name type="common">Isaria fumosorosea</name>
    <dbReference type="NCBI Taxonomy" id="1081104"/>
    <lineage>
        <taxon>Eukaryota</taxon>
        <taxon>Fungi</taxon>
        <taxon>Dikarya</taxon>
        <taxon>Ascomycota</taxon>
        <taxon>Pezizomycotina</taxon>
        <taxon>Sordariomycetes</taxon>
        <taxon>Hypocreomycetidae</taxon>
        <taxon>Hypocreales</taxon>
        <taxon>Cordycipitaceae</taxon>
        <taxon>Cordyceps</taxon>
    </lineage>
</organism>
<keyword evidence="2 5" id="KW-0436">Ligase</keyword>
<comment type="caution">
    <text evidence="5">The sequence shown here is derived from an EMBL/GenBank/DDBJ whole genome shotgun (WGS) entry which is preliminary data.</text>
</comment>
<gene>
    <name evidence="5" type="ORF">ISF_00222</name>
</gene>
<dbReference type="Pfam" id="PF13193">
    <property type="entry name" value="AMP-binding_C"/>
    <property type="match status" value="1"/>
</dbReference>
<dbReference type="Pfam" id="PF00501">
    <property type="entry name" value="AMP-binding"/>
    <property type="match status" value="2"/>
</dbReference>
<dbReference type="PANTHER" id="PTHR24096">
    <property type="entry name" value="LONG-CHAIN-FATTY-ACID--COA LIGASE"/>
    <property type="match status" value="1"/>
</dbReference>